<keyword evidence="8" id="KW-0863">Zinc-finger</keyword>
<dbReference type="Pfam" id="PF04565">
    <property type="entry name" value="RNA_pol_Rpb2_3"/>
    <property type="match status" value="1"/>
</dbReference>
<evidence type="ECO:0000256" key="16">
    <source>
        <dbReference type="SAM" id="MobiDB-lite"/>
    </source>
</evidence>
<evidence type="ECO:0000256" key="4">
    <source>
        <dbReference type="ARBA" id="ARBA00022478"/>
    </source>
</evidence>
<evidence type="ECO:0000256" key="13">
    <source>
        <dbReference type="ARBA" id="ARBA00048552"/>
    </source>
</evidence>
<comment type="similarity">
    <text evidence="3 14">Belongs to the RNA polymerase beta chain family.</text>
</comment>
<evidence type="ECO:0000256" key="8">
    <source>
        <dbReference type="ARBA" id="ARBA00022771"/>
    </source>
</evidence>
<dbReference type="Pfam" id="PF04561">
    <property type="entry name" value="RNA_pol_Rpb2_2"/>
    <property type="match status" value="1"/>
</dbReference>
<keyword evidence="11" id="KW-0539">Nucleus</keyword>
<dbReference type="SUPFAM" id="SSF64484">
    <property type="entry name" value="beta and beta-prime subunits of DNA dependent RNA-polymerase"/>
    <property type="match status" value="1"/>
</dbReference>
<feature type="domain" description="DNA-directed RNA polymerase I subunit RPA2" evidence="22">
    <location>
        <begin position="579"/>
        <end position="653"/>
    </location>
</feature>
<keyword evidence="6 15" id="KW-0548">Nucleotidyltransferase</keyword>
<dbReference type="FunFam" id="3.90.1100.10:FF:000008">
    <property type="entry name" value="DNA-directed RNA polymerase subunit beta"/>
    <property type="match status" value="1"/>
</dbReference>
<evidence type="ECO:0000256" key="1">
    <source>
        <dbReference type="ARBA" id="ARBA00004026"/>
    </source>
</evidence>
<comment type="subunit">
    <text evidence="12">In plastids the minimal PEP RNA polymerase catalytic core is composed of four subunits: alpha, beta, beta', and beta''. When a (nuclear-encoded) sigma factor is associated with the core the holoenzyme is formed, which can initiate transcription.</text>
</comment>
<evidence type="ECO:0000256" key="7">
    <source>
        <dbReference type="ARBA" id="ARBA00022723"/>
    </source>
</evidence>
<dbReference type="InterPro" id="IPR007120">
    <property type="entry name" value="DNA-dir_RNAP_su2_dom"/>
</dbReference>
<dbReference type="STRING" id="1764295.A0A5B8MSB8"/>
<dbReference type="Pfam" id="PF06883">
    <property type="entry name" value="RNA_pol_Rpa2_4"/>
    <property type="match status" value="1"/>
</dbReference>
<feature type="domain" description="RNA polymerase Rpb2" evidence="18">
    <location>
        <begin position="1133"/>
        <end position="1236"/>
    </location>
</feature>
<dbReference type="Pfam" id="PF00562">
    <property type="entry name" value="RNA_pol_Rpb2_6"/>
    <property type="match status" value="1"/>
</dbReference>
<evidence type="ECO:0000256" key="14">
    <source>
        <dbReference type="RuleBase" id="RU000434"/>
    </source>
</evidence>
<dbReference type="GO" id="GO:0032549">
    <property type="term" value="F:ribonucleoside binding"/>
    <property type="evidence" value="ECO:0007669"/>
    <property type="project" value="InterPro"/>
</dbReference>
<dbReference type="InterPro" id="IPR009674">
    <property type="entry name" value="Rpa2_dom_4"/>
</dbReference>
<dbReference type="Gene3D" id="3.90.1100.10">
    <property type="match status" value="2"/>
</dbReference>
<evidence type="ECO:0000256" key="15">
    <source>
        <dbReference type="RuleBase" id="RU363031"/>
    </source>
</evidence>
<keyword evidence="24" id="KW-1185">Reference proteome</keyword>
<dbReference type="EMBL" id="CP031043">
    <property type="protein sequence ID" value="QDZ23353.1"/>
    <property type="molecule type" value="Genomic_DNA"/>
</dbReference>
<dbReference type="CDD" id="cd00653">
    <property type="entry name" value="RNA_pol_B_RPB2"/>
    <property type="match status" value="1"/>
</dbReference>
<dbReference type="Proteomes" id="UP000316726">
    <property type="component" value="Chromosome 10"/>
</dbReference>
<sequence>MNDSRGEGKLMWNPEWWGKSLPPPKNVRHLADPHIESFDWLVTAGLEKVVQGLDAVELDDNVNDRKVSFWLEAPEVSTPCWRAVANDRRFQNKLSTRVELREFPKDCRVGGSTYGGDMYIDVMCQVDGGVTQRYRQYLGRMPIMVKSKLCHLRGLTQRSLISTGEEPYEFGGYFICNGNERIVRLILMQRRNYVMAIRRGAFKKRGARYTDYGVFIRCCRPDQSATTVRLFYLENGEVNLAFSVNREEYLIPAGLILKALWGTSDRVLFESICSAAVGGTESFYSARCELLLRKLEDHSLKTSRDCVEYLGKNFRTVVDAPNSWSNYKVGSTLLRRYLFVHCTDDSEKAQVLVFMIQKLFAFVCGTCQEDNPDALAHHEVLLPGHIMANVIRDQFESFLKSMKSSVEADLRYTPDKVKYDDESYFHNKIEKLLTNKIGPKMEYFLNTGNLVSRSIEISQSSGFTIVAEKLNYFRYISHFRAVHRGAYYATLQTTKVRKLLPESWGFLCPVHTPDGAPCGLLNHLAAKCKITTSEPEDQRRYFQSVFRMLVEFGLNAASEGLKVPPISKYVPVLLDGRLVGHVRNENAIAFVAEVRRWKSRRLTKLEVSGDEEFMPSVDEQGLDTLLEIAHIPYRKGEKYPGIYVFTSSARMMREVHLLDERPSQKSKPSERFVFGMEMIGSLEQTFLNVHCPDKYAPLTDEGVDFDALDSMYTHSETSPSAMLSIVASLTPWSDFNQSPRNMYQCQMAKQTMGTPLLSHPYRFDNKLYRLNTPQTPLVQTKAYSDYEIDEYASGTNAIVAVLSYTGYDMEDAMIINKSSMERGFAHGTMYKSSVIEVDKKSASFGVEKTRGVDRTRRKPPRNGFGDSFPRMVPPGGLREAGENDEGEDQGQPERPSPGDYKDMDRIDVDGLPHVGATIWPGQNQYSIINNSNKRSQKNLLKGEEVAVVDQVAVIGGGSKGIDKVNLKMRYNRNPVIGDKFASRAGQKGILSYLYRDIDMPWCETTGIRPDIIFNPHGFPSRMTIGMILESLASKAGALRGEFKDATPFATARGSNKDLIKGFGEELLGCGFHKNGTEKLISGITGEEMEAEIYIGIVYYQRLRHMVSDKFQVRSTGPINSQTKQPVKGRKVGGGIRFGEMERDALIAHGCSYLTYDRLHLSSDYFIGDVCLKCGQLVTTTRKPIVSTGMMGYRSTGDNQEMYSCLLCGNDAEIKKLALPYVFKYLVTELASVNIKCVLDVGRYGSRGGVKH</sequence>
<evidence type="ECO:0000256" key="11">
    <source>
        <dbReference type="ARBA" id="ARBA00023242"/>
    </source>
</evidence>
<dbReference type="InterPro" id="IPR007642">
    <property type="entry name" value="RNA_pol_Rpb2_2"/>
</dbReference>
<reference evidence="23 24" key="1">
    <citation type="submission" date="2018-07" db="EMBL/GenBank/DDBJ databases">
        <title>The complete nuclear genome of the prasinophyte Chloropicon primus (CCMP1205).</title>
        <authorList>
            <person name="Pombert J.-F."/>
            <person name="Otis C."/>
            <person name="Turmel M."/>
            <person name="Lemieux C."/>
        </authorList>
    </citation>
    <scope>NUCLEOTIDE SEQUENCE [LARGE SCALE GENOMIC DNA]</scope>
    <source>
        <strain evidence="23 24">CCMP1205</strain>
    </source>
</reference>
<protein>
    <recommendedName>
        <fullName evidence="15">DNA-directed RNA polymerase subunit beta</fullName>
        <ecNumber evidence="15">2.7.7.6</ecNumber>
    </recommendedName>
</protein>
<evidence type="ECO:0000259" key="21">
    <source>
        <dbReference type="Pfam" id="PF04565"/>
    </source>
</evidence>
<evidence type="ECO:0000259" key="19">
    <source>
        <dbReference type="Pfam" id="PF04561"/>
    </source>
</evidence>
<evidence type="ECO:0000259" key="20">
    <source>
        <dbReference type="Pfam" id="PF04563"/>
    </source>
</evidence>
<keyword evidence="5 15" id="KW-0808">Transferase</keyword>
<dbReference type="EC" id="2.7.7.6" evidence="15"/>
<evidence type="ECO:0000256" key="12">
    <source>
        <dbReference type="ARBA" id="ARBA00026088"/>
    </source>
</evidence>
<dbReference type="FunFam" id="3.90.1800.10:FF:000004">
    <property type="entry name" value="DNA-directed RNA polymerase subunit beta"/>
    <property type="match status" value="1"/>
</dbReference>
<gene>
    <name evidence="23" type="ORF">A3770_10p58710</name>
</gene>
<feature type="domain" description="RNA polymerase Rpb2" evidence="19">
    <location>
        <begin position="191"/>
        <end position="380"/>
    </location>
</feature>
<evidence type="ECO:0000313" key="24">
    <source>
        <dbReference type="Proteomes" id="UP000316726"/>
    </source>
</evidence>
<dbReference type="InterPro" id="IPR015712">
    <property type="entry name" value="DNA-dir_RNA_pol_su2"/>
</dbReference>
<dbReference type="AlphaFoldDB" id="A0A5B8MSB8"/>
<dbReference type="InterPro" id="IPR007645">
    <property type="entry name" value="RNA_pol_Rpb2_3"/>
</dbReference>
<dbReference type="Gene3D" id="2.40.270.10">
    <property type="entry name" value="DNA-directed RNA polymerase, subunit 2, domain 6"/>
    <property type="match status" value="2"/>
</dbReference>
<dbReference type="FunFam" id="3.90.1110.10:FF:000007">
    <property type="entry name" value="DNA-directed RNA polymerase subunit beta"/>
    <property type="match status" value="1"/>
</dbReference>
<dbReference type="GO" id="GO:0005634">
    <property type="term" value="C:nucleus"/>
    <property type="evidence" value="ECO:0007669"/>
    <property type="project" value="UniProtKB-SubCell"/>
</dbReference>
<dbReference type="OrthoDB" id="10248617at2759"/>
<evidence type="ECO:0000259" key="17">
    <source>
        <dbReference type="Pfam" id="PF00562"/>
    </source>
</evidence>
<dbReference type="GO" id="GO:0000428">
    <property type="term" value="C:DNA-directed RNA polymerase complex"/>
    <property type="evidence" value="ECO:0007669"/>
    <property type="project" value="UniProtKB-KW"/>
</dbReference>
<evidence type="ECO:0000256" key="5">
    <source>
        <dbReference type="ARBA" id="ARBA00022679"/>
    </source>
</evidence>
<dbReference type="GO" id="GO:0003677">
    <property type="term" value="F:DNA binding"/>
    <property type="evidence" value="ECO:0007669"/>
    <property type="project" value="InterPro"/>
</dbReference>
<dbReference type="PROSITE" id="PS01166">
    <property type="entry name" value="RNA_POL_BETA"/>
    <property type="match status" value="1"/>
</dbReference>
<comment type="catalytic activity">
    <reaction evidence="13 15">
        <text>RNA(n) + a ribonucleoside 5'-triphosphate = RNA(n+1) + diphosphate</text>
        <dbReference type="Rhea" id="RHEA:21248"/>
        <dbReference type="Rhea" id="RHEA-COMP:14527"/>
        <dbReference type="Rhea" id="RHEA-COMP:17342"/>
        <dbReference type="ChEBI" id="CHEBI:33019"/>
        <dbReference type="ChEBI" id="CHEBI:61557"/>
        <dbReference type="ChEBI" id="CHEBI:140395"/>
        <dbReference type="EC" id="2.7.7.6"/>
    </reaction>
</comment>
<comment type="function">
    <text evidence="1 15">DNA-dependent RNA polymerase catalyzes the transcription of DNA into RNA using the four ribonucleoside triphosphates as substrates.</text>
</comment>
<organism evidence="23 24">
    <name type="scientific">Chloropicon primus</name>
    <dbReference type="NCBI Taxonomy" id="1764295"/>
    <lineage>
        <taxon>Eukaryota</taxon>
        <taxon>Viridiplantae</taxon>
        <taxon>Chlorophyta</taxon>
        <taxon>Chloropicophyceae</taxon>
        <taxon>Chloropicales</taxon>
        <taxon>Chloropicaceae</taxon>
        <taxon>Chloropicon</taxon>
    </lineage>
</organism>
<comment type="subcellular location">
    <subcellularLocation>
        <location evidence="2">Nucleus</location>
    </subcellularLocation>
</comment>
<keyword evidence="7" id="KW-0479">Metal-binding</keyword>
<dbReference type="FunFam" id="2.40.270.10:FF:000006">
    <property type="entry name" value="DNA-directed RNA polymerase subunit beta"/>
    <property type="match status" value="1"/>
</dbReference>
<feature type="domain" description="RNA polymerase Rpb2" evidence="21">
    <location>
        <begin position="466"/>
        <end position="530"/>
    </location>
</feature>
<keyword evidence="9" id="KW-0862">Zinc</keyword>
<dbReference type="InterPro" id="IPR037034">
    <property type="entry name" value="RNA_pol_Rpb2_2_sf"/>
</dbReference>
<dbReference type="InterPro" id="IPR037033">
    <property type="entry name" value="DNA-dir_RNAP_su2_hyb_sf"/>
</dbReference>
<evidence type="ECO:0000256" key="2">
    <source>
        <dbReference type="ARBA" id="ARBA00004123"/>
    </source>
</evidence>
<evidence type="ECO:0000259" key="18">
    <source>
        <dbReference type="Pfam" id="PF04560"/>
    </source>
</evidence>
<evidence type="ECO:0000259" key="22">
    <source>
        <dbReference type="Pfam" id="PF06883"/>
    </source>
</evidence>
<dbReference type="GO" id="GO:0006351">
    <property type="term" value="P:DNA-templated transcription"/>
    <property type="evidence" value="ECO:0007669"/>
    <property type="project" value="InterPro"/>
</dbReference>
<proteinExistence type="inferred from homology"/>
<dbReference type="InterPro" id="IPR007121">
    <property type="entry name" value="RNA_pol_bsu_CS"/>
</dbReference>
<keyword evidence="4 15" id="KW-0240">DNA-directed RNA polymerase</keyword>
<evidence type="ECO:0000256" key="10">
    <source>
        <dbReference type="ARBA" id="ARBA00023163"/>
    </source>
</evidence>
<feature type="domain" description="DNA-directed RNA polymerase subunit 2 hybrid-binding" evidence="17">
    <location>
        <begin position="726"/>
        <end position="1130"/>
    </location>
</feature>
<feature type="domain" description="RNA polymerase beta subunit protrusion" evidence="20">
    <location>
        <begin position="30"/>
        <end position="411"/>
    </location>
</feature>
<dbReference type="PANTHER" id="PTHR20856">
    <property type="entry name" value="DNA-DIRECTED RNA POLYMERASE I SUBUNIT 2"/>
    <property type="match status" value="1"/>
</dbReference>
<feature type="region of interest" description="Disordered" evidence="16">
    <location>
        <begin position="846"/>
        <end position="904"/>
    </location>
</feature>
<keyword evidence="10 15" id="KW-0804">Transcription</keyword>
<dbReference type="Gene3D" id="3.90.1800.10">
    <property type="entry name" value="RNA polymerase alpha subunit dimerisation domain"/>
    <property type="match status" value="1"/>
</dbReference>
<evidence type="ECO:0000256" key="9">
    <source>
        <dbReference type="ARBA" id="ARBA00022833"/>
    </source>
</evidence>
<accession>A0A5B8MSB8</accession>
<dbReference type="Pfam" id="PF04560">
    <property type="entry name" value="RNA_pol_Rpb2_7"/>
    <property type="match status" value="1"/>
</dbReference>
<evidence type="ECO:0000313" key="23">
    <source>
        <dbReference type="EMBL" id="QDZ23353.1"/>
    </source>
</evidence>
<evidence type="ECO:0000256" key="3">
    <source>
        <dbReference type="ARBA" id="ARBA00006835"/>
    </source>
</evidence>
<dbReference type="InterPro" id="IPR007641">
    <property type="entry name" value="RNA_pol_Rpb2_7"/>
</dbReference>
<name>A0A5B8MSB8_9CHLO</name>
<dbReference type="Gene3D" id="3.90.1110.10">
    <property type="entry name" value="RNA polymerase Rpb2, domain 2"/>
    <property type="match status" value="1"/>
</dbReference>
<dbReference type="GO" id="GO:0003899">
    <property type="term" value="F:DNA-directed RNA polymerase activity"/>
    <property type="evidence" value="ECO:0007669"/>
    <property type="project" value="UniProtKB-EC"/>
</dbReference>
<dbReference type="Pfam" id="PF04563">
    <property type="entry name" value="RNA_pol_Rpb2_1"/>
    <property type="match status" value="1"/>
</dbReference>
<dbReference type="GO" id="GO:0008270">
    <property type="term" value="F:zinc ion binding"/>
    <property type="evidence" value="ECO:0007669"/>
    <property type="project" value="UniProtKB-KW"/>
</dbReference>
<evidence type="ECO:0000256" key="6">
    <source>
        <dbReference type="ARBA" id="ARBA00022695"/>
    </source>
</evidence>
<dbReference type="InterPro" id="IPR007644">
    <property type="entry name" value="RNA_pol_bsu_protrusion"/>
</dbReference>